<gene>
    <name evidence="7" type="ORF">NYR02_13860</name>
</gene>
<evidence type="ECO:0000256" key="1">
    <source>
        <dbReference type="ARBA" id="ARBA00004141"/>
    </source>
</evidence>
<keyword evidence="3 5" id="KW-1133">Transmembrane helix</keyword>
<dbReference type="InterPro" id="IPR007016">
    <property type="entry name" value="O-antigen_ligase-rel_domated"/>
</dbReference>
<evidence type="ECO:0000313" key="7">
    <source>
        <dbReference type="EMBL" id="MCT7360102.1"/>
    </source>
</evidence>
<feature type="domain" description="O-antigen ligase-related" evidence="6">
    <location>
        <begin position="220"/>
        <end position="364"/>
    </location>
</feature>
<reference evidence="7" key="2">
    <citation type="submission" date="2022-08" db="EMBL/GenBank/DDBJ databases">
        <authorList>
            <person name="Dong C."/>
        </authorList>
    </citation>
    <scope>NUCLEOTIDE SEQUENCE</scope>
    <source>
        <strain evidence="7">59MF3M-4</strain>
    </source>
</reference>
<sequence length="457" mass="50149">MKTNRWLCYQLLLFILPLPFGGVADWAWPWFAAAALILLFAELRHVVLLQQVNQLERLPLPESFRRGLPLVAVLLAVQGWVALQWLVFSLSPFDSYMSLLKGLGLTAFFALTLLVLHSRERVMRAVWVVVLAAAFQALFGALMVLTGWEFGFFIEKTAYLGTATGTFVNRNHLAGYLEMALALGIGVLLAQSAHYSGSLRQRLRQLITMLLSDKVILRLLLAVMVIALVLTRSRMGNTAFFASLMVAGGLALLLMRNKTRSTTILLSSLLVIDIAIVGTFFGVDKVAERLQATSSQTESRDEVTRDTLAMWRGHPVTGTGAGTFIYTYPAFKGADVTSPKLYNNAHNDYAQFLAEFGAVAFAALAAVVGCCLFWAIMAMRQRRSDLYKGLGFSACMGIVALSIHSLVDFNLQIPANAFMFMLVLALAVIARWAPHKAAATPQLRSYKSPSAGKMGAL</sequence>
<dbReference type="GO" id="GO:0016874">
    <property type="term" value="F:ligase activity"/>
    <property type="evidence" value="ECO:0007669"/>
    <property type="project" value="UniProtKB-KW"/>
</dbReference>
<keyword evidence="8" id="KW-1185">Reference proteome</keyword>
<dbReference type="EMBL" id="JAOANI010000022">
    <property type="protein sequence ID" value="MCT7360102.1"/>
    <property type="molecule type" value="Genomic_DNA"/>
</dbReference>
<dbReference type="AlphaFoldDB" id="A0A9X2WHX8"/>
<dbReference type="Pfam" id="PF04932">
    <property type="entry name" value="Wzy_C"/>
    <property type="match status" value="1"/>
</dbReference>
<comment type="subcellular location">
    <subcellularLocation>
        <location evidence="1">Membrane</location>
        <topology evidence="1">Multi-pass membrane protein</topology>
    </subcellularLocation>
</comment>
<evidence type="ECO:0000256" key="4">
    <source>
        <dbReference type="ARBA" id="ARBA00023136"/>
    </source>
</evidence>
<evidence type="ECO:0000256" key="2">
    <source>
        <dbReference type="ARBA" id="ARBA00022692"/>
    </source>
</evidence>
<feature type="transmembrane region" description="Helical" evidence="5">
    <location>
        <begin position="356"/>
        <end position="377"/>
    </location>
</feature>
<feature type="transmembrane region" description="Helical" evidence="5">
    <location>
        <begin position="31"/>
        <end position="49"/>
    </location>
</feature>
<dbReference type="PANTHER" id="PTHR37422:SF13">
    <property type="entry name" value="LIPOPOLYSACCHARIDE BIOSYNTHESIS PROTEIN PA4999-RELATED"/>
    <property type="match status" value="1"/>
</dbReference>
<comment type="caution">
    <text evidence="7">The sequence shown here is derived from an EMBL/GenBank/DDBJ whole genome shotgun (WGS) entry which is preliminary data.</text>
</comment>
<evidence type="ECO:0000256" key="5">
    <source>
        <dbReference type="SAM" id="Phobius"/>
    </source>
</evidence>
<feature type="transmembrane region" description="Helical" evidence="5">
    <location>
        <begin position="238"/>
        <end position="255"/>
    </location>
</feature>
<feature type="transmembrane region" description="Helical" evidence="5">
    <location>
        <begin position="70"/>
        <end position="90"/>
    </location>
</feature>
<evidence type="ECO:0000256" key="3">
    <source>
        <dbReference type="ARBA" id="ARBA00022989"/>
    </source>
</evidence>
<feature type="transmembrane region" description="Helical" evidence="5">
    <location>
        <begin position="128"/>
        <end position="153"/>
    </location>
</feature>
<name>A0A9X2WHX8_9GAMM</name>
<dbReference type="InterPro" id="IPR051533">
    <property type="entry name" value="WaaL-like"/>
</dbReference>
<keyword evidence="2 5" id="KW-0812">Transmembrane</keyword>
<reference evidence="7" key="1">
    <citation type="journal article" date="2022" name="Front. Microbiol.">
        <title>Genome-based taxonomic rearrangement of Oceanobacter-related bacteria including the description of Thalassolituus hydrocarbonoclasticus sp. nov. and Thalassolituus pacificus sp. nov. and emended description of the genus Thalassolituus.</title>
        <authorList>
            <person name="Dong C."/>
            <person name="Wei L."/>
            <person name="Wang J."/>
            <person name="Lai Q."/>
            <person name="Huang Z."/>
            <person name="Shao Z."/>
        </authorList>
    </citation>
    <scope>NUCLEOTIDE SEQUENCE</scope>
    <source>
        <strain evidence="7">59MF3M-4</strain>
    </source>
</reference>
<dbReference type="PANTHER" id="PTHR37422">
    <property type="entry name" value="TEICHURONIC ACID BIOSYNTHESIS PROTEIN TUAE"/>
    <property type="match status" value="1"/>
</dbReference>
<dbReference type="GO" id="GO:0016020">
    <property type="term" value="C:membrane"/>
    <property type="evidence" value="ECO:0007669"/>
    <property type="project" value="UniProtKB-SubCell"/>
</dbReference>
<evidence type="ECO:0000313" key="8">
    <source>
        <dbReference type="Proteomes" id="UP001147830"/>
    </source>
</evidence>
<proteinExistence type="predicted"/>
<feature type="transmembrane region" description="Helical" evidence="5">
    <location>
        <begin position="413"/>
        <end position="434"/>
    </location>
</feature>
<feature type="transmembrane region" description="Helical" evidence="5">
    <location>
        <begin position="389"/>
        <end position="407"/>
    </location>
</feature>
<feature type="transmembrane region" description="Helical" evidence="5">
    <location>
        <begin position="96"/>
        <end position="116"/>
    </location>
</feature>
<evidence type="ECO:0000259" key="6">
    <source>
        <dbReference type="Pfam" id="PF04932"/>
    </source>
</evidence>
<dbReference type="RefSeq" id="WP_260976946.1">
    <property type="nucleotide sequence ID" value="NZ_JAOANI010000022.1"/>
</dbReference>
<feature type="transmembrane region" description="Helical" evidence="5">
    <location>
        <begin position="262"/>
        <end position="283"/>
    </location>
</feature>
<accession>A0A9X2WHX8</accession>
<protein>
    <submittedName>
        <fullName evidence="7">O-antigen ligase family protein</fullName>
    </submittedName>
</protein>
<dbReference type="Proteomes" id="UP001147830">
    <property type="component" value="Unassembled WGS sequence"/>
</dbReference>
<feature type="transmembrane region" description="Helical" evidence="5">
    <location>
        <begin position="173"/>
        <end position="194"/>
    </location>
</feature>
<keyword evidence="4 5" id="KW-0472">Membrane</keyword>
<keyword evidence="7" id="KW-0436">Ligase</keyword>
<feature type="transmembrane region" description="Helical" evidence="5">
    <location>
        <begin position="215"/>
        <end position="232"/>
    </location>
</feature>
<organism evidence="7 8">
    <name type="scientific">Thalassolituus pacificus</name>
    <dbReference type="NCBI Taxonomy" id="2975440"/>
    <lineage>
        <taxon>Bacteria</taxon>
        <taxon>Pseudomonadati</taxon>
        <taxon>Pseudomonadota</taxon>
        <taxon>Gammaproteobacteria</taxon>
        <taxon>Oceanospirillales</taxon>
        <taxon>Oceanospirillaceae</taxon>
        <taxon>Thalassolituus</taxon>
    </lineage>
</organism>